<sequence length="92" mass="10604">MKSSPFITDSLLLRCRKEQANQLQRARQQFDPASLEDRKELSLLVEQAIREGENYTSIARGHAHLGLTERDLSELLGPEAAIRERIDRFQQI</sequence>
<accession>A0ABQ3E1A6</accession>
<keyword evidence="2" id="KW-1185">Reference proteome</keyword>
<evidence type="ECO:0000313" key="1">
    <source>
        <dbReference type="EMBL" id="GHB22408.1"/>
    </source>
</evidence>
<name>A0ABQ3E1A6_9GAMM</name>
<proteinExistence type="predicted"/>
<dbReference type="EMBL" id="BMZI01000004">
    <property type="protein sequence ID" value="GHB22408.1"/>
    <property type="molecule type" value="Genomic_DNA"/>
</dbReference>
<dbReference type="Proteomes" id="UP000646745">
    <property type="component" value="Unassembled WGS sequence"/>
</dbReference>
<evidence type="ECO:0000313" key="2">
    <source>
        <dbReference type="Proteomes" id="UP000646745"/>
    </source>
</evidence>
<gene>
    <name evidence="1" type="ORF">GCM10009038_21700</name>
</gene>
<organism evidence="1 2">
    <name type="scientific">Salinicola rhizosphaerae</name>
    <dbReference type="NCBI Taxonomy" id="1443141"/>
    <lineage>
        <taxon>Bacteria</taxon>
        <taxon>Pseudomonadati</taxon>
        <taxon>Pseudomonadota</taxon>
        <taxon>Gammaproteobacteria</taxon>
        <taxon>Oceanospirillales</taxon>
        <taxon>Halomonadaceae</taxon>
        <taxon>Salinicola</taxon>
    </lineage>
</organism>
<comment type="caution">
    <text evidence="1">The sequence shown here is derived from an EMBL/GenBank/DDBJ whole genome shotgun (WGS) entry which is preliminary data.</text>
</comment>
<protein>
    <submittedName>
        <fullName evidence="1">Uncharacterized protein</fullName>
    </submittedName>
</protein>
<reference evidence="2" key="1">
    <citation type="journal article" date="2019" name="Int. J. Syst. Evol. Microbiol.">
        <title>The Global Catalogue of Microorganisms (GCM) 10K type strain sequencing project: providing services to taxonomists for standard genome sequencing and annotation.</title>
        <authorList>
            <consortium name="The Broad Institute Genomics Platform"/>
            <consortium name="The Broad Institute Genome Sequencing Center for Infectious Disease"/>
            <person name="Wu L."/>
            <person name="Ma J."/>
        </authorList>
    </citation>
    <scope>NUCLEOTIDE SEQUENCE [LARGE SCALE GENOMIC DNA]</scope>
    <source>
        <strain evidence="2">KCTC 32998</strain>
    </source>
</reference>
<dbReference type="RefSeq" id="WP_189444692.1">
    <property type="nucleotide sequence ID" value="NZ_BMZI01000004.1"/>
</dbReference>